<protein>
    <submittedName>
        <fullName evidence="2">Uncharacterized protein</fullName>
    </submittedName>
</protein>
<proteinExistence type="predicted"/>
<accession>A0A940YHN9</accession>
<sequence length="1504" mass="164065">MQIDEVRGRVVNLQGGASGFEGVRINLIYELVSAGKPERSASVSVQVGRDGVFAANLQQPDDGAYTLSETGHISFVLQDKNGNPLPVSDARVRSTVLQPTKTTATGGDAKVSGKSGADTVVRLDKSISVGSLLADNLVFSPATFDNIENLVKSIPVSSLLAGNPVLITTTFDNIENLVNPTPRVLENVPRQLNKKLRGKVVDSNAKLKLRDNQIVFYGSPASTGRATVLGVCSTDGDGNFSLPYPAGKYKNAFATVSVKPGDKLDIALTASDEWPDFVWLVVQGLPTSMTQDEHDNCACSTKSVPQLPDMEDLVNNSQYSQDIGGSCINFTTPNRALEEFAYIQVIRTSDPELYNPASYKLEDRLAWVKLRVAEIQKQLALFASFPTLHLALVGQLQQLGEQEPRAQGRLGGGLLVDSTSSGTGTADPIGPAAPKGGATAQIGLDQQSEATDAYFRAGIYNRNSDALQRELQILRTEQDRLERLIASMGRVPLTGRNPIDWDDSDGILGTVQAATIAFGHILHMKQVWRAAGYSLGDLLYSLPLAPGQKKQIAVMEWDRRETAARTEQLDAVDTLDSTLVHDRDINEIVRANLAESQTASSHNTTAGTSGGLGVGFGSGSSSGASGSFGGMKFLGGVSKVLGVSGGFSKSKGDSWSDASQNSTRSLFSSSEQNLRDRTMQNASSVRSQRASVVTTVGQSESFRFTTEVVANHNHCHAITIQYFEVLRHFAVHHELADVQECLFVPFLIENFDRRKILRWRDVLSTYLFAPQTSLRQLRAGFDSLQREEDALHGDALAYSAFPAERYCDEQLKEVAGDLSFRLHVVKPNVTLPSTATDYNTIYAQVLASLTLPLRGLGWWASGIGPVAARLAQQIFEKQSLNGVEEGFQAQLAYENFVADFCKTIKVHAVLQNNPSQKVDLHFDVTLISNNNWFRNDKASIKKAMLAGETNTGARVGDYNVSIALRPTSATYGVIAGLRRTDIIRIEITAADLPYGSTCLVLGGTVSYQTDHYAGRLFSSRSLQNDLAGDDSALISTPLTQDEMRNPRHEDKKSAQLLERHLESNREYYHKLLWSALDEQRLFNLLDRYTIQLPRLRYKTYVDQGQVKTGLELDGAGKPIMQYDTRSVASVVDFKRLGFAGNSVIFAVAKGLNVNRDFLLIPNFVPSPNDRTLGVLTDQVPVDLIDFYKPAPGTKHEPKPFRISVPTKGLFAEAVSGACNSCEKIDDSRFWKWEEHPIDEPTAIEPISTQTRRTDPGNLSPKDFATPIVNIQNAPAAPDPTGLSKALDLLGKSDAFRDITGLSETQKNAMAALTTSSAAATQYATTAQQLASKAGDISLEAMKTMSAYDLDRRSKALQGLSQLENSKLDADTKAALTKKAFEQLLGDSPELGQMTALLRQGEQARQEQAGKGKYDDALKVLDKAEGSQKVEIDTDGSVTVQQPVIDEDNSQNPPDLQQQLAWLKDIDLSGVGDDKRWAYMMAIMKALREGVIFRSKEDLLQSIMQ</sequence>
<dbReference type="RefSeq" id="WP_210857245.1">
    <property type="nucleotide sequence ID" value="NZ_JAGQDD010000033.1"/>
</dbReference>
<name>A0A940YHN9_9BURK</name>
<keyword evidence="3" id="KW-1185">Reference proteome</keyword>
<evidence type="ECO:0000313" key="2">
    <source>
        <dbReference type="EMBL" id="MBQ0933581.1"/>
    </source>
</evidence>
<dbReference type="Proteomes" id="UP000676246">
    <property type="component" value="Unassembled WGS sequence"/>
</dbReference>
<dbReference type="EMBL" id="JAGQDD010000033">
    <property type="protein sequence ID" value="MBQ0933581.1"/>
    <property type="molecule type" value="Genomic_DNA"/>
</dbReference>
<organism evidence="2 3">
    <name type="scientific">Ideonella alba</name>
    <dbReference type="NCBI Taxonomy" id="2824118"/>
    <lineage>
        <taxon>Bacteria</taxon>
        <taxon>Pseudomonadati</taxon>
        <taxon>Pseudomonadota</taxon>
        <taxon>Betaproteobacteria</taxon>
        <taxon>Burkholderiales</taxon>
        <taxon>Sphaerotilaceae</taxon>
        <taxon>Ideonella</taxon>
    </lineage>
</organism>
<gene>
    <name evidence="2" type="ORF">KAK03_24175</name>
</gene>
<evidence type="ECO:0000313" key="3">
    <source>
        <dbReference type="Proteomes" id="UP000676246"/>
    </source>
</evidence>
<evidence type="ECO:0000256" key="1">
    <source>
        <dbReference type="SAM" id="MobiDB-lite"/>
    </source>
</evidence>
<feature type="compositionally biased region" description="Polar residues" evidence="1">
    <location>
        <begin position="656"/>
        <end position="672"/>
    </location>
</feature>
<comment type="caution">
    <text evidence="2">The sequence shown here is derived from an EMBL/GenBank/DDBJ whole genome shotgun (WGS) entry which is preliminary data.</text>
</comment>
<feature type="region of interest" description="Disordered" evidence="1">
    <location>
        <begin position="647"/>
        <end position="681"/>
    </location>
</feature>
<reference evidence="2 3" key="1">
    <citation type="submission" date="2021-04" db="EMBL/GenBank/DDBJ databases">
        <title>The genome sequence of Ideonella sp. 3Y2.</title>
        <authorList>
            <person name="Liu Y."/>
        </authorList>
    </citation>
    <scope>NUCLEOTIDE SEQUENCE [LARGE SCALE GENOMIC DNA]</scope>
    <source>
        <strain evidence="2 3">3Y2</strain>
    </source>
</reference>